<dbReference type="WBParaSite" id="TCLT_0000352301-mRNA-1">
    <property type="protein sequence ID" value="TCLT_0000352301-mRNA-1"/>
    <property type="gene ID" value="TCLT_0000352301"/>
</dbReference>
<sequence length="48" mass="5924">MMKEVLNFRMWLDRVERMKDSPFHHVRHAVQSRRRLVTLAARRAQLHL</sequence>
<keyword evidence="2" id="KW-1185">Reference proteome</keyword>
<name>A0A0N5CTG3_THECL</name>
<accession>A0A0N5CTG3</accession>
<proteinExistence type="predicted"/>
<evidence type="ECO:0000313" key="2">
    <source>
        <dbReference type="Proteomes" id="UP000276776"/>
    </source>
</evidence>
<protein>
    <submittedName>
        <fullName evidence="3">Transposase</fullName>
    </submittedName>
</protein>
<evidence type="ECO:0000313" key="3">
    <source>
        <dbReference type="WBParaSite" id="TCLT_0000352301-mRNA-1"/>
    </source>
</evidence>
<organism evidence="3">
    <name type="scientific">Thelazia callipaeda</name>
    <name type="common">Oriental eyeworm</name>
    <name type="synonym">Parasitic nematode</name>
    <dbReference type="NCBI Taxonomy" id="103827"/>
    <lineage>
        <taxon>Eukaryota</taxon>
        <taxon>Metazoa</taxon>
        <taxon>Ecdysozoa</taxon>
        <taxon>Nematoda</taxon>
        <taxon>Chromadorea</taxon>
        <taxon>Rhabditida</taxon>
        <taxon>Spirurina</taxon>
        <taxon>Spiruromorpha</taxon>
        <taxon>Thelazioidea</taxon>
        <taxon>Thelaziidae</taxon>
        <taxon>Thelazia</taxon>
    </lineage>
</organism>
<dbReference type="AlphaFoldDB" id="A0A0N5CTG3"/>
<dbReference type="EMBL" id="UYYF01001654">
    <property type="protein sequence ID" value="VDN00031.1"/>
    <property type="molecule type" value="Genomic_DNA"/>
</dbReference>
<evidence type="ECO:0000313" key="1">
    <source>
        <dbReference type="EMBL" id="VDN00031.1"/>
    </source>
</evidence>
<dbReference type="Proteomes" id="UP000276776">
    <property type="component" value="Unassembled WGS sequence"/>
</dbReference>
<gene>
    <name evidence="1" type="ORF">TCLT_LOCUS3514</name>
</gene>
<reference evidence="3" key="1">
    <citation type="submission" date="2017-02" db="UniProtKB">
        <authorList>
            <consortium name="WormBaseParasite"/>
        </authorList>
    </citation>
    <scope>IDENTIFICATION</scope>
</reference>
<reference evidence="1 2" key="2">
    <citation type="submission" date="2018-11" db="EMBL/GenBank/DDBJ databases">
        <authorList>
            <consortium name="Pathogen Informatics"/>
        </authorList>
    </citation>
    <scope>NUCLEOTIDE SEQUENCE [LARGE SCALE GENOMIC DNA]</scope>
</reference>